<evidence type="ECO:0000313" key="2">
    <source>
        <dbReference type="Proteomes" id="UP001157502"/>
    </source>
</evidence>
<comment type="caution">
    <text evidence="1">The sequence shown here is derived from an EMBL/GenBank/DDBJ whole genome shotgun (WGS) entry which is preliminary data.</text>
</comment>
<gene>
    <name evidence="1" type="ORF">DPEC_G00126510</name>
</gene>
<keyword evidence="2" id="KW-1185">Reference proteome</keyword>
<organism evidence="1 2">
    <name type="scientific">Dallia pectoralis</name>
    <name type="common">Alaska blackfish</name>
    <dbReference type="NCBI Taxonomy" id="75939"/>
    <lineage>
        <taxon>Eukaryota</taxon>
        <taxon>Metazoa</taxon>
        <taxon>Chordata</taxon>
        <taxon>Craniata</taxon>
        <taxon>Vertebrata</taxon>
        <taxon>Euteleostomi</taxon>
        <taxon>Actinopterygii</taxon>
        <taxon>Neopterygii</taxon>
        <taxon>Teleostei</taxon>
        <taxon>Protacanthopterygii</taxon>
        <taxon>Esociformes</taxon>
        <taxon>Umbridae</taxon>
        <taxon>Dallia</taxon>
    </lineage>
</organism>
<evidence type="ECO:0000313" key="1">
    <source>
        <dbReference type="EMBL" id="KAJ8006266.1"/>
    </source>
</evidence>
<name>A0ACC2GRH5_DALPE</name>
<protein>
    <submittedName>
        <fullName evidence="1">Uncharacterized protein</fullName>
    </submittedName>
</protein>
<proteinExistence type="predicted"/>
<sequence>MPSISAAPFRLASPRSSVLSSALKKTQGTQLRRSPLLAAAYLLSLAQQREAPPARHPGALLGPAEPEPRLFCGLNVPLISDTDTCWLHSLSSSSSSSSSSMLTRPSPQHPEMLA</sequence>
<reference evidence="1" key="1">
    <citation type="submission" date="2021-05" db="EMBL/GenBank/DDBJ databases">
        <authorList>
            <person name="Pan Q."/>
            <person name="Jouanno E."/>
            <person name="Zahm M."/>
            <person name="Klopp C."/>
            <person name="Cabau C."/>
            <person name="Louis A."/>
            <person name="Berthelot C."/>
            <person name="Parey E."/>
            <person name="Roest Crollius H."/>
            <person name="Montfort J."/>
            <person name="Robinson-Rechavi M."/>
            <person name="Bouchez O."/>
            <person name="Lampietro C."/>
            <person name="Lopez Roques C."/>
            <person name="Donnadieu C."/>
            <person name="Postlethwait J."/>
            <person name="Bobe J."/>
            <person name="Dillon D."/>
            <person name="Chandos A."/>
            <person name="von Hippel F."/>
            <person name="Guiguen Y."/>
        </authorList>
    </citation>
    <scope>NUCLEOTIDE SEQUENCE</scope>
    <source>
        <strain evidence="1">YG-Jan2019</strain>
    </source>
</reference>
<dbReference type="EMBL" id="CM055737">
    <property type="protein sequence ID" value="KAJ8006266.1"/>
    <property type="molecule type" value="Genomic_DNA"/>
</dbReference>
<accession>A0ACC2GRH5</accession>
<dbReference type="Proteomes" id="UP001157502">
    <property type="component" value="Chromosome 10"/>
</dbReference>